<keyword evidence="12" id="KW-1185">Reference proteome</keyword>
<dbReference type="UniPathway" id="UPA00848">
    <property type="reaction ID" value="UER00151"/>
</dbReference>
<dbReference type="PROSITE" id="PS00859">
    <property type="entry name" value="GTP_CYCLOHYDROL_1_1"/>
    <property type="match status" value="1"/>
</dbReference>
<dbReference type="HAMAP" id="MF_00223">
    <property type="entry name" value="FolE"/>
    <property type="match status" value="1"/>
</dbReference>
<evidence type="ECO:0000256" key="3">
    <source>
        <dbReference type="ARBA" id="ARBA00008085"/>
    </source>
</evidence>
<reference evidence="12" key="1">
    <citation type="submission" date="2016-10" db="EMBL/GenBank/DDBJ databases">
        <authorList>
            <person name="Varghese N."/>
            <person name="Submissions S."/>
        </authorList>
    </citation>
    <scope>NUCLEOTIDE SEQUENCE [LARGE SCALE GENOMIC DNA]</scope>
    <source>
        <strain evidence="12">GAS369</strain>
    </source>
</reference>
<dbReference type="NCBIfam" id="TIGR00063">
    <property type="entry name" value="folE"/>
    <property type="match status" value="1"/>
</dbReference>
<dbReference type="GO" id="GO:0003934">
    <property type="term" value="F:GTP cyclohydrolase I activity"/>
    <property type="evidence" value="ECO:0007669"/>
    <property type="project" value="UniProtKB-UniRule"/>
</dbReference>
<evidence type="ECO:0000256" key="1">
    <source>
        <dbReference type="ARBA" id="ARBA00001052"/>
    </source>
</evidence>
<dbReference type="GO" id="GO:0006729">
    <property type="term" value="P:tetrahydrobiopterin biosynthetic process"/>
    <property type="evidence" value="ECO:0007669"/>
    <property type="project" value="TreeGrafter"/>
</dbReference>
<dbReference type="EC" id="3.5.4.16" evidence="8"/>
<dbReference type="RefSeq" id="WP_100382563.1">
    <property type="nucleotide sequence ID" value="NZ_LT629750.1"/>
</dbReference>
<proteinExistence type="inferred from homology"/>
<evidence type="ECO:0000256" key="2">
    <source>
        <dbReference type="ARBA" id="ARBA00005080"/>
    </source>
</evidence>
<feature type="compositionally biased region" description="Basic and acidic residues" evidence="9">
    <location>
        <begin position="12"/>
        <end position="40"/>
    </location>
</feature>
<feature type="binding site" evidence="8">
    <location>
        <position position="137"/>
    </location>
    <ligand>
        <name>Zn(2+)</name>
        <dbReference type="ChEBI" id="CHEBI:29105"/>
    </ligand>
</feature>
<comment type="subunit">
    <text evidence="8">Homopolymer.</text>
</comment>
<dbReference type="InterPro" id="IPR020602">
    <property type="entry name" value="GTP_CycHdrlase_I_dom"/>
</dbReference>
<evidence type="ECO:0000256" key="5">
    <source>
        <dbReference type="ARBA" id="ARBA00022563"/>
    </source>
</evidence>
<dbReference type="Pfam" id="PF01227">
    <property type="entry name" value="GTP_cyclohydroI"/>
    <property type="match status" value="1"/>
</dbReference>
<comment type="subunit">
    <text evidence="4">Toroid-shaped homodecamer, composed of two pentamers of five dimers.</text>
</comment>
<dbReference type="GO" id="GO:0005525">
    <property type="term" value="F:GTP binding"/>
    <property type="evidence" value="ECO:0007669"/>
    <property type="project" value="UniProtKB-KW"/>
</dbReference>
<dbReference type="FunFam" id="1.10.286.10:FF:000001">
    <property type="entry name" value="GTP cyclohydrolase 1"/>
    <property type="match status" value="1"/>
</dbReference>
<dbReference type="NCBIfam" id="NF006825">
    <property type="entry name" value="PRK09347.1-2"/>
    <property type="match status" value="1"/>
</dbReference>
<comment type="similarity">
    <text evidence="3 8">Belongs to the GTP cyclohydrolase I family.</text>
</comment>
<keyword evidence="8" id="KW-0862">Zinc</keyword>
<dbReference type="InterPro" id="IPR043134">
    <property type="entry name" value="GTP-CH-I_N"/>
</dbReference>
<dbReference type="SUPFAM" id="SSF55620">
    <property type="entry name" value="Tetrahydrobiopterin biosynthesis enzymes-like"/>
    <property type="match status" value="1"/>
</dbReference>
<keyword evidence="8" id="KW-0479">Metal-binding</keyword>
<evidence type="ECO:0000256" key="4">
    <source>
        <dbReference type="ARBA" id="ARBA00011857"/>
    </source>
</evidence>
<dbReference type="Proteomes" id="UP000243904">
    <property type="component" value="Chromosome I"/>
</dbReference>
<feature type="binding site" evidence="8">
    <location>
        <position position="205"/>
    </location>
    <ligand>
        <name>Zn(2+)</name>
        <dbReference type="ChEBI" id="CHEBI:29105"/>
    </ligand>
</feature>
<comment type="pathway">
    <text evidence="2 8">Cofactor biosynthesis; 7,8-dihydroneopterin triphosphate biosynthesis; 7,8-dihydroneopterin triphosphate from GTP: step 1/1.</text>
</comment>
<evidence type="ECO:0000313" key="12">
    <source>
        <dbReference type="Proteomes" id="UP000243904"/>
    </source>
</evidence>
<dbReference type="GO" id="GO:0008270">
    <property type="term" value="F:zinc ion binding"/>
    <property type="evidence" value="ECO:0007669"/>
    <property type="project" value="UniProtKB-UniRule"/>
</dbReference>
<comment type="catalytic activity">
    <reaction evidence="1 8">
        <text>GTP + H2O = 7,8-dihydroneopterin 3'-triphosphate + formate + H(+)</text>
        <dbReference type="Rhea" id="RHEA:17473"/>
        <dbReference type="ChEBI" id="CHEBI:15377"/>
        <dbReference type="ChEBI" id="CHEBI:15378"/>
        <dbReference type="ChEBI" id="CHEBI:15740"/>
        <dbReference type="ChEBI" id="CHEBI:37565"/>
        <dbReference type="ChEBI" id="CHEBI:58462"/>
        <dbReference type="EC" id="3.5.4.16"/>
    </reaction>
</comment>
<dbReference type="PANTHER" id="PTHR11109:SF7">
    <property type="entry name" value="GTP CYCLOHYDROLASE 1"/>
    <property type="match status" value="1"/>
</dbReference>
<dbReference type="InterPro" id="IPR018234">
    <property type="entry name" value="GTP_CycHdrlase_I_CS"/>
</dbReference>
<dbReference type="GO" id="GO:0046654">
    <property type="term" value="P:tetrahydrofolate biosynthetic process"/>
    <property type="evidence" value="ECO:0007669"/>
    <property type="project" value="UniProtKB-UniRule"/>
</dbReference>
<dbReference type="Gene3D" id="1.10.286.10">
    <property type="match status" value="1"/>
</dbReference>
<evidence type="ECO:0000256" key="8">
    <source>
        <dbReference type="HAMAP-Rule" id="MF_00223"/>
    </source>
</evidence>
<accession>A0A1H1N724</accession>
<organism evidence="11 12">
    <name type="scientific">Bradyrhizobium canariense</name>
    <dbReference type="NCBI Taxonomy" id="255045"/>
    <lineage>
        <taxon>Bacteria</taxon>
        <taxon>Pseudomonadati</taxon>
        <taxon>Pseudomonadota</taxon>
        <taxon>Alphaproteobacteria</taxon>
        <taxon>Hyphomicrobiales</taxon>
        <taxon>Nitrobacteraceae</taxon>
        <taxon>Bradyrhizobium</taxon>
    </lineage>
</organism>
<protein>
    <recommendedName>
        <fullName evidence="8">GTP cyclohydrolase 1</fullName>
        <ecNumber evidence="8">3.5.4.16</ecNumber>
    </recommendedName>
    <alternativeName>
        <fullName evidence="8">GTP cyclohydrolase I</fullName>
        <shortName evidence="8">GTP-CH-I</shortName>
    </alternativeName>
</protein>
<keyword evidence="5 8" id="KW-0554">One-carbon metabolism</keyword>
<evidence type="ECO:0000256" key="6">
    <source>
        <dbReference type="ARBA" id="ARBA00022801"/>
    </source>
</evidence>
<feature type="region of interest" description="Disordered" evidence="9">
    <location>
        <begin position="1"/>
        <end position="41"/>
    </location>
</feature>
<keyword evidence="8" id="KW-0547">Nucleotide-binding</keyword>
<dbReference type="InterPro" id="IPR043133">
    <property type="entry name" value="GTP-CH-I_C/QueF"/>
</dbReference>
<dbReference type="InterPro" id="IPR001474">
    <property type="entry name" value="GTP_CycHdrlase_I"/>
</dbReference>
<dbReference type="EMBL" id="LT629750">
    <property type="protein sequence ID" value="SDR94802.1"/>
    <property type="molecule type" value="Genomic_DNA"/>
</dbReference>
<dbReference type="NCBIfam" id="NF006826">
    <property type="entry name" value="PRK09347.1-3"/>
    <property type="match status" value="1"/>
</dbReference>
<feature type="binding site" evidence="8">
    <location>
        <position position="134"/>
    </location>
    <ligand>
        <name>Zn(2+)</name>
        <dbReference type="ChEBI" id="CHEBI:29105"/>
    </ligand>
</feature>
<name>A0A1H1N724_9BRAD</name>
<dbReference type="FunFam" id="3.30.1130.10:FF:000001">
    <property type="entry name" value="GTP cyclohydrolase 1"/>
    <property type="match status" value="1"/>
</dbReference>
<feature type="domain" description="GTP cyclohydrolase I" evidence="10">
    <location>
        <begin position="64"/>
        <end position="241"/>
    </location>
</feature>
<keyword evidence="6 8" id="KW-0378">Hydrolase</keyword>
<gene>
    <name evidence="8" type="primary">folE</name>
    <name evidence="11" type="ORF">SAMN05444158_0510</name>
</gene>
<evidence type="ECO:0000256" key="7">
    <source>
        <dbReference type="ARBA" id="ARBA00023134"/>
    </source>
</evidence>
<evidence type="ECO:0000313" key="11">
    <source>
        <dbReference type="EMBL" id="SDR94802.1"/>
    </source>
</evidence>
<dbReference type="GO" id="GO:0005737">
    <property type="term" value="C:cytoplasm"/>
    <property type="evidence" value="ECO:0007669"/>
    <property type="project" value="TreeGrafter"/>
</dbReference>
<evidence type="ECO:0000256" key="9">
    <source>
        <dbReference type="SAM" id="MobiDB-lite"/>
    </source>
</evidence>
<keyword evidence="7 8" id="KW-0342">GTP-binding</keyword>
<dbReference type="Gene3D" id="3.30.1130.10">
    <property type="match status" value="1"/>
</dbReference>
<dbReference type="GO" id="GO:0006730">
    <property type="term" value="P:one-carbon metabolic process"/>
    <property type="evidence" value="ECO:0007669"/>
    <property type="project" value="UniProtKB-UniRule"/>
</dbReference>
<sequence>MDALIKSLRPNKPSDAKSSDAKSTETKAPESKILDTRPAELDPSEFLAAAVRADQPRPSRAEAEQAVLTLLSYIGENPDREGLIDTPRRVVEAYDELYQGYHQCPAEVLDRTFGETAGYDDFVLIRDIEFTSQCEHHMMPFYGKAHIAYTPVERVVGLSKLARLTDIFARRLQTQEHLTAQIAAAIDEILKPRGVAVMIEAEHTCMSVRGVAKHGATTFTSRFTGMFRDNPTEQARFLSMLRGPQR</sequence>
<evidence type="ECO:0000259" key="10">
    <source>
        <dbReference type="Pfam" id="PF01227"/>
    </source>
</evidence>
<dbReference type="AlphaFoldDB" id="A0A1H1N724"/>
<dbReference type="PANTHER" id="PTHR11109">
    <property type="entry name" value="GTP CYCLOHYDROLASE I"/>
    <property type="match status" value="1"/>
</dbReference>